<dbReference type="InterPro" id="IPR007248">
    <property type="entry name" value="Mpv17_PMP22"/>
</dbReference>
<dbReference type="GeneID" id="110783733"/>
<comment type="subcellular location">
    <subcellularLocation>
        <location evidence="1">Membrane</location>
        <topology evidence="1">Multi-pass membrane protein</topology>
    </subcellularLocation>
</comment>
<comment type="similarity">
    <text evidence="2 6">Belongs to the peroxisomal membrane protein PXMP2/4 family.</text>
</comment>
<dbReference type="GO" id="GO:0016020">
    <property type="term" value="C:membrane"/>
    <property type="evidence" value="ECO:0007669"/>
    <property type="project" value="UniProtKB-SubCell"/>
</dbReference>
<sequence>MDALGGSSWWSTHPFNQFRQRGRKRRGERNNKRNVSSSDSAAQSTAGHRFPLKQAVTAGSLALAGDTIAQLRHRWTSKPDSDTVSSTSDDSDKDIFQILLANHDWLRALRMTSYGFLFYGPGSYVWYQTLDRYLPQPTVQNLLTKVLLNQIILGPAVIAVVFAWNNLWQGKLCELPKKYQKDALPTLLFGFRFWVPYSVLNFWVVPLQTRVAFMSFGSIFWNFILSSRMSK</sequence>
<keyword evidence="8" id="KW-1185">Reference proteome</keyword>
<reference evidence="8" key="1">
    <citation type="journal article" date="2021" name="Nat. Commun.">
        <title>Genomic analyses provide insights into spinach domestication and the genetic basis of agronomic traits.</title>
        <authorList>
            <person name="Cai X."/>
            <person name="Sun X."/>
            <person name="Xu C."/>
            <person name="Sun H."/>
            <person name="Wang X."/>
            <person name="Ge C."/>
            <person name="Zhang Z."/>
            <person name="Wang Q."/>
            <person name="Fei Z."/>
            <person name="Jiao C."/>
            <person name="Wang Q."/>
        </authorList>
    </citation>
    <scope>NUCLEOTIDE SEQUENCE [LARGE SCALE GENOMIC DNA]</scope>
    <source>
        <strain evidence="8">cv. Varoflay</strain>
    </source>
</reference>
<evidence type="ECO:0000256" key="5">
    <source>
        <dbReference type="ARBA" id="ARBA00023136"/>
    </source>
</evidence>
<dbReference type="PANTHER" id="PTHR11266:SF91">
    <property type="entry name" value="EXPRESSED PROTEIN"/>
    <property type="match status" value="1"/>
</dbReference>
<evidence type="ECO:0000256" key="2">
    <source>
        <dbReference type="ARBA" id="ARBA00006824"/>
    </source>
</evidence>
<dbReference type="Proteomes" id="UP000813463">
    <property type="component" value="Chromosome 4"/>
</dbReference>
<dbReference type="Pfam" id="PF04117">
    <property type="entry name" value="Mpv17_PMP22"/>
    <property type="match status" value="1"/>
</dbReference>
<evidence type="ECO:0008006" key="10">
    <source>
        <dbReference type="Google" id="ProtNLM"/>
    </source>
</evidence>
<protein>
    <recommendedName>
        <fullName evidence="10">Peroxisomal membrane protein</fullName>
    </recommendedName>
</protein>
<organism evidence="8 9">
    <name type="scientific">Spinacia oleracea</name>
    <name type="common">Spinach</name>
    <dbReference type="NCBI Taxonomy" id="3562"/>
    <lineage>
        <taxon>Eukaryota</taxon>
        <taxon>Viridiplantae</taxon>
        <taxon>Streptophyta</taxon>
        <taxon>Embryophyta</taxon>
        <taxon>Tracheophyta</taxon>
        <taxon>Spermatophyta</taxon>
        <taxon>Magnoliopsida</taxon>
        <taxon>eudicotyledons</taxon>
        <taxon>Gunneridae</taxon>
        <taxon>Pentapetalae</taxon>
        <taxon>Caryophyllales</taxon>
        <taxon>Chenopodiaceae</taxon>
        <taxon>Chenopodioideae</taxon>
        <taxon>Anserineae</taxon>
        <taxon>Spinacia</taxon>
    </lineage>
</organism>
<evidence type="ECO:0000256" key="7">
    <source>
        <dbReference type="SAM" id="MobiDB-lite"/>
    </source>
</evidence>
<dbReference type="PANTHER" id="PTHR11266">
    <property type="entry name" value="PEROXISOMAL MEMBRANE PROTEIN 2, PXMP2 MPV17"/>
    <property type="match status" value="1"/>
</dbReference>
<proteinExistence type="inferred from homology"/>
<evidence type="ECO:0000313" key="9">
    <source>
        <dbReference type="RefSeq" id="XP_021843791.2"/>
    </source>
</evidence>
<keyword evidence="5 6" id="KW-0472">Membrane</keyword>
<dbReference type="AlphaFoldDB" id="A0A9R0JQW3"/>
<dbReference type="RefSeq" id="XP_021843791.2">
    <property type="nucleotide sequence ID" value="XM_021988099.2"/>
</dbReference>
<feature type="transmembrane region" description="Helical" evidence="6">
    <location>
        <begin position="147"/>
        <end position="167"/>
    </location>
</feature>
<evidence type="ECO:0000256" key="6">
    <source>
        <dbReference type="RuleBase" id="RU363053"/>
    </source>
</evidence>
<gene>
    <name evidence="9" type="primary">LOC110783733</name>
</gene>
<evidence type="ECO:0000313" key="8">
    <source>
        <dbReference type="Proteomes" id="UP000813463"/>
    </source>
</evidence>
<accession>A0A9R0JQW3</accession>
<name>A0A9R0JQW3_SPIOL</name>
<keyword evidence="4 6" id="KW-1133">Transmembrane helix</keyword>
<feature type="transmembrane region" description="Helical" evidence="6">
    <location>
        <begin position="187"/>
        <end position="205"/>
    </location>
</feature>
<keyword evidence="3 6" id="KW-0812">Transmembrane</keyword>
<evidence type="ECO:0000256" key="4">
    <source>
        <dbReference type="ARBA" id="ARBA00022989"/>
    </source>
</evidence>
<feature type="region of interest" description="Disordered" evidence="7">
    <location>
        <begin position="15"/>
        <end position="47"/>
    </location>
</feature>
<evidence type="ECO:0000256" key="3">
    <source>
        <dbReference type="ARBA" id="ARBA00022692"/>
    </source>
</evidence>
<feature type="compositionally biased region" description="Polar residues" evidence="7">
    <location>
        <begin position="35"/>
        <end position="46"/>
    </location>
</feature>
<dbReference type="GO" id="GO:0005737">
    <property type="term" value="C:cytoplasm"/>
    <property type="evidence" value="ECO:0000318"/>
    <property type="project" value="GO_Central"/>
</dbReference>
<reference evidence="9" key="2">
    <citation type="submission" date="2025-08" db="UniProtKB">
        <authorList>
            <consortium name="RefSeq"/>
        </authorList>
    </citation>
    <scope>IDENTIFICATION</scope>
    <source>
        <tissue evidence="9">Leaf</tissue>
    </source>
</reference>
<evidence type="ECO:0000256" key="1">
    <source>
        <dbReference type="ARBA" id="ARBA00004141"/>
    </source>
</evidence>
<dbReference type="KEGG" id="soe:110783733"/>